<dbReference type="AlphaFoldDB" id="B8GTG0"/>
<dbReference type="Pfam" id="PF00990">
    <property type="entry name" value="GGDEF"/>
    <property type="match status" value="1"/>
</dbReference>
<dbReference type="Pfam" id="PF00563">
    <property type="entry name" value="EAL"/>
    <property type="match status" value="1"/>
</dbReference>
<dbReference type="EMBL" id="CP001339">
    <property type="protein sequence ID" value="ACL71220.1"/>
    <property type="molecule type" value="Genomic_DNA"/>
</dbReference>
<dbReference type="HOGENOM" id="CLU_000445_70_50_6"/>
<dbReference type="InterPro" id="IPR000160">
    <property type="entry name" value="GGDEF_dom"/>
</dbReference>
<feature type="domain" description="Response regulatory" evidence="3">
    <location>
        <begin position="138"/>
        <end position="254"/>
    </location>
</feature>
<dbReference type="InterPro" id="IPR013767">
    <property type="entry name" value="PAS_fold"/>
</dbReference>
<feature type="region of interest" description="Disordered" evidence="2">
    <location>
        <begin position="820"/>
        <end position="845"/>
    </location>
</feature>
<dbReference type="Pfam" id="PF00989">
    <property type="entry name" value="PAS"/>
    <property type="match status" value="1"/>
</dbReference>
<evidence type="ECO:0000259" key="6">
    <source>
        <dbReference type="PROSITE" id="PS50887"/>
    </source>
</evidence>
<evidence type="ECO:0000256" key="1">
    <source>
        <dbReference type="PROSITE-ProRule" id="PRU00169"/>
    </source>
</evidence>
<feature type="domain" description="PAS" evidence="4">
    <location>
        <begin position="266"/>
        <end position="307"/>
    </location>
</feature>
<dbReference type="InterPro" id="IPR035965">
    <property type="entry name" value="PAS-like_dom_sf"/>
</dbReference>
<dbReference type="GO" id="GO:0000160">
    <property type="term" value="P:phosphorelay signal transduction system"/>
    <property type="evidence" value="ECO:0007669"/>
    <property type="project" value="InterPro"/>
</dbReference>
<dbReference type="InterPro" id="IPR029787">
    <property type="entry name" value="Nucleotide_cyclase"/>
</dbReference>
<feature type="domain" description="EAL" evidence="5">
    <location>
        <begin position="573"/>
        <end position="828"/>
    </location>
</feature>
<dbReference type="InterPro" id="IPR035919">
    <property type="entry name" value="EAL_sf"/>
</dbReference>
<evidence type="ECO:0000259" key="5">
    <source>
        <dbReference type="PROSITE" id="PS50883"/>
    </source>
</evidence>
<evidence type="ECO:0000259" key="4">
    <source>
        <dbReference type="PROSITE" id="PS50112"/>
    </source>
</evidence>
<dbReference type="SUPFAM" id="SSF55785">
    <property type="entry name" value="PYP-like sensor domain (PAS domain)"/>
    <property type="match status" value="1"/>
</dbReference>
<protein>
    <submittedName>
        <fullName evidence="7">Signal transduction protein containing a membrane domain an EAL and a GGDEF domain</fullName>
    </submittedName>
</protein>
<dbReference type="Gene3D" id="3.20.20.450">
    <property type="entry name" value="EAL domain"/>
    <property type="match status" value="1"/>
</dbReference>
<dbReference type="SUPFAM" id="SSF55073">
    <property type="entry name" value="Nucleotide cyclase"/>
    <property type="match status" value="1"/>
</dbReference>
<dbReference type="Proteomes" id="UP000002383">
    <property type="component" value="Chromosome"/>
</dbReference>
<dbReference type="Gene3D" id="3.30.450.20">
    <property type="entry name" value="PAS domain"/>
    <property type="match status" value="1"/>
</dbReference>
<gene>
    <name evidence="7" type="ordered locus">Tgr7_0117</name>
</gene>
<evidence type="ECO:0000313" key="7">
    <source>
        <dbReference type="EMBL" id="ACL71220.1"/>
    </source>
</evidence>
<dbReference type="InterPro" id="IPR043128">
    <property type="entry name" value="Rev_trsase/Diguanyl_cyclase"/>
</dbReference>
<reference evidence="7 8" key="1">
    <citation type="journal article" date="2011" name="Stand. Genomic Sci.">
        <title>Complete genome sequence of 'Thioalkalivibrio sulfidophilus' HL-EbGr7.</title>
        <authorList>
            <person name="Muyzer G."/>
            <person name="Sorokin D.Y."/>
            <person name="Mavromatis K."/>
            <person name="Lapidus A."/>
            <person name="Clum A."/>
            <person name="Ivanova N."/>
            <person name="Pati A."/>
            <person name="d'Haeseleer P."/>
            <person name="Woyke T."/>
            <person name="Kyrpides N.C."/>
        </authorList>
    </citation>
    <scope>NUCLEOTIDE SEQUENCE [LARGE SCALE GENOMIC DNA]</scope>
    <source>
        <strain evidence="7 8">HL-EbGR7</strain>
    </source>
</reference>
<dbReference type="NCBIfam" id="TIGR00254">
    <property type="entry name" value="GGDEF"/>
    <property type="match status" value="1"/>
</dbReference>
<accession>B8GTG0</accession>
<dbReference type="InterPro" id="IPR052155">
    <property type="entry name" value="Biofilm_reg_signaling"/>
</dbReference>
<dbReference type="Gene3D" id="3.40.50.2300">
    <property type="match status" value="1"/>
</dbReference>
<sequence>MTHRILVVEESSTLRYILCRGLERHGLEPVACEHTQAALSCLDDSHCLDGLAGILLGWPGIPGDRDHELLDRLNAPDFSHLAVVLLVPEMQSRLMAWAQGRRLSAVVPWDEHGEAAGTLAVLLKPVQETRESPNRDIRVLLVDDSPSVRFFYQRLLTRDGYEVKACADPASAFELACREHFDLAVVDYFMPGENGDRLCTRLKSDPRSRHMELAVLTGVYNDEVIRNCLDAGAVECLFKNEAEHLFLARIGALWRSIRAHKAVALSHQRQAAILESAGDGIYGVDREGRITFINPAACRILGIRDPDEVLGQSAHVLFHGINRQGRPVPPERCPLSQAYASGEVMGGWETVFRHRSGRLIPVAGSIHPLSDAFRESGSVVAFQDVSERNAMEAQLHWQAEHDELIGLYNRRYLERSLEAEQARCQATGHRSALLLLDLDRFKYINDTAGHPVGDSLLVEVSHRLRAHLGEGPVLARLGGDEFAVILPQTDPQALEKLSGGLRRLLHESTFRVDERNYRLNLSIGAAWLGNARETAADVLASADIACHAAKRAGRNQFHVYDPNRDERAFMGRDLAWADRLREALQQNQFQLHYQPILPVMPQTTSREHYEVLLRLEIAPQVLTLPGDFIPVAERFGLMPEIDAWALDRALAVLRDLHGQGREVVFNLNLSGRTLSDIPTLERIRDRVLGSGLDLTCLVFEITETCAILNLAAARAFIDRLRAHGVRFALDDFGTGFCSMSHLKQLPVDVVKFDGQFVRELHLDATDRAMVAAMNDIVHAMGLKSVAEYVEGPEVLACLQAMGVDYVQGFYLGHPVESPTPPARGVEMQPGAAPGRVIAAPKRPLH</sequence>
<dbReference type="OrthoDB" id="9787514at2"/>
<dbReference type="PROSITE" id="PS50883">
    <property type="entry name" value="EAL"/>
    <property type="match status" value="1"/>
</dbReference>
<dbReference type="PROSITE" id="PS50887">
    <property type="entry name" value="GGDEF"/>
    <property type="match status" value="1"/>
</dbReference>
<dbReference type="STRING" id="396588.Tgr7_0117"/>
<dbReference type="KEGG" id="tgr:Tgr7_0117"/>
<dbReference type="InterPro" id="IPR011006">
    <property type="entry name" value="CheY-like_superfamily"/>
</dbReference>
<dbReference type="InterPro" id="IPR001789">
    <property type="entry name" value="Sig_transdc_resp-reg_receiver"/>
</dbReference>
<dbReference type="SMART" id="SM00052">
    <property type="entry name" value="EAL"/>
    <property type="match status" value="1"/>
</dbReference>
<dbReference type="RefSeq" id="WP_012636709.1">
    <property type="nucleotide sequence ID" value="NC_011901.1"/>
</dbReference>
<name>B8GTG0_THISH</name>
<feature type="domain" description="GGDEF" evidence="6">
    <location>
        <begin position="429"/>
        <end position="562"/>
    </location>
</feature>
<dbReference type="InterPro" id="IPR000014">
    <property type="entry name" value="PAS"/>
</dbReference>
<dbReference type="SMART" id="SM00091">
    <property type="entry name" value="PAS"/>
    <property type="match status" value="1"/>
</dbReference>
<dbReference type="SMART" id="SM00267">
    <property type="entry name" value="GGDEF"/>
    <property type="match status" value="1"/>
</dbReference>
<dbReference type="Pfam" id="PF00072">
    <property type="entry name" value="Response_reg"/>
    <property type="match status" value="1"/>
</dbReference>
<dbReference type="PANTHER" id="PTHR44757:SF2">
    <property type="entry name" value="BIOFILM ARCHITECTURE MAINTENANCE PROTEIN MBAA"/>
    <property type="match status" value="1"/>
</dbReference>
<dbReference type="CDD" id="cd01949">
    <property type="entry name" value="GGDEF"/>
    <property type="match status" value="1"/>
</dbReference>
<keyword evidence="8" id="KW-1185">Reference proteome</keyword>
<dbReference type="NCBIfam" id="TIGR00229">
    <property type="entry name" value="sensory_box"/>
    <property type="match status" value="1"/>
</dbReference>
<dbReference type="PANTHER" id="PTHR44757">
    <property type="entry name" value="DIGUANYLATE CYCLASE DGCP"/>
    <property type="match status" value="1"/>
</dbReference>
<dbReference type="SUPFAM" id="SSF52172">
    <property type="entry name" value="CheY-like"/>
    <property type="match status" value="2"/>
</dbReference>
<keyword evidence="1" id="KW-0597">Phosphoprotein</keyword>
<dbReference type="CDD" id="cd00130">
    <property type="entry name" value="PAS"/>
    <property type="match status" value="1"/>
</dbReference>
<dbReference type="SMART" id="SM00448">
    <property type="entry name" value="REC"/>
    <property type="match status" value="1"/>
</dbReference>
<dbReference type="GO" id="GO:0006355">
    <property type="term" value="P:regulation of DNA-templated transcription"/>
    <property type="evidence" value="ECO:0007669"/>
    <property type="project" value="InterPro"/>
</dbReference>
<evidence type="ECO:0000313" key="8">
    <source>
        <dbReference type="Proteomes" id="UP000002383"/>
    </source>
</evidence>
<dbReference type="eggNOG" id="COG5001">
    <property type="taxonomic scope" value="Bacteria"/>
</dbReference>
<dbReference type="PROSITE" id="PS50112">
    <property type="entry name" value="PAS"/>
    <property type="match status" value="1"/>
</dbReference>
<dbReference type="CDD" id="cd01948">
    <property type="entry name" value="EAL"/>
    <property type="match status" value="1"/>
</dbReference>
<dbReference type="SUPFAM" id="SSF141868">
    <property type="entry name" value="EAL domain-like"/>
    <property type="match status" value="1"/>
</dbReference>
<dbReference type="Gene3D" id="3.30.70.270">
    <property type="match status" value="1"/>
</dbReference>
<evidence type="ECO:0000259" key="3">
    <source>
        <dbReference type="PROSITE" id="PS50110"/>
    </source>
</evidence>
<dbReference type="CDD" id="cd00156">
    <property type="entry name" value="REC"/>
    <property type="match status" value="1"/>
</dbReference>
<proteinExistence type="predicted"/>
<evidence type="ECO:0000256" key="2">
    <source>
        <dbReference type="SAM" id="MobiDB-lite"/>
    </source>
</evidence>
<organism evidence="7 8">
    <name type="scientific">Thioalkalivibrio sulfidiphilus (strain HL-EbGR7)</name>
    <dbReference type="NCBI Taxonomy" id="396588"/>
    <lineage>
        <taxon>Bacteria</taxon>
        <taxon>Pseudomonadati</taxon>
        <taxon>Pseudomonadota</taxon>
        <taxon>Gammaproteobacteria</taxon>
        <taxon>Chromatiales</taxon>
        <taxon>Ectothiorhodospiraceae</taxon>
        <taxon>Thioalkalivibrio</taxon>
    </lineage>
</organism>
<dbReference type="InterPro" id="IPR001633">
    <property type="entry name" value="EAL_dom"/>
</dbReference>
<dbReference type="PROSITE" id="PS50110">
    <property type="entry name" value="RESPONSE_REGULATORY"/>
    <property type="match status" value="1"/>
</dbReference>
<feature type="modified residue" description="4-aspartylphosphate" evidence="1">
    <location>
        <position position="187"/>
    </location>
</feature>